<dbReference type="EMBL" id="VPFD01000016">
    <property type="protein sequence ID" value="TXF98667.1"/>
    <property type="molecule type" value="Genomic_DNA"/>
</dbReference>
<evidence type="ECO:0000313" key="4">
    <source>
        <dbReference type="EMBL" id="TXF98667.1"/>
    </source>
</evidence>
<comment type="caution">
    <text evidence="4">The sequence shown here is derived from an EMBL/GenBank/DDBJ whole genome shotgun (WGS) entry which is preliminary data.</text>
</comment>
<evidence type="ECO:0000259" key="3">
    <source>
        <dbReference type="Pfam" id="PF00326"/>
    </source>
</evidence>
<feature type="domain" description="Peptidase S9 prolyl oligopeptidase catalytic" evidence="3">
    <location>
        <begin position="456"/>
        <end position="670"/>
    </location>
</feature>
<evidence type="ECO:0000256" key="2">
    <source>
        <dbReference type="SAM" id="SignalP"/>
    </source>
</evidence>
<dbReference type="InterPro" id="IPR001375">
    <property type="entry name" value="Peptidase_S9_cat"/>
</dbReference>
<proteinExistence type="predicted"/>
<protein>
    <submittedName>
        <fullName evidence="4">S9 family peptidase</fullName>
    </submittedName>
</protein>
<keyword evidence="5" id="KW-1185">Reference proteome</keyword>
<feature type="chain" id="PRO_5023132027" evidence="2">
    <location>
        <begin position="27"/>
        <end position="674"/>
    </location>
</feature>
<dbReference type="Gene3D" id="3.40.50.1820">
    <property type="entry name" value="alpha/beta hydrolase"/>
    <property type="match status" value="1"/>
</dbReference>
<feature type="signal peptide" evidence="2">
    <location>
        <begin position="1"/>
        <end position="26"/>
    </location>
</feature>
<dbReference type="GO" id="GO:0004252">
    <property type="term" value="F:serine-type endopeptidase activity"/>
    <property type="evidence" value="ECO:0007669"/>
    <property type="project" value="TreeGrafter"/>
</dbReference>
<dbReference type="Pfam" id="PF00326">
    <property type="entry name" value="Peptidase_S9"/>
    <property type="match status" value="1"/>
</dbReference>
<accession>A0A5C7FS15</accession>
<dbReference type="SUPFAM" id="SSF82171">
    <property type="entry name" value="DPP6 N-terminal domain-like"/>
    <property type="match status" value="1"/>
</dbReference>
<reference evidence="4 5" key="1">
    <citation type="submission" date="2019-08" db="EMBL/GenBank/DDBJ databases">
        <title>Massilia golmudensis sp. nov., isolated from sand in the Qinghai-Tibetan Plateau.</title>
        <authorList>
            <person name="Zhang B."/>
        </authorList>
    </citation>
    <scope>NUCLEOTIDE SEQUENCE [LARGE SCALE GENOMIC DNA]</scope>
    <source>
        <strain evidence="4 5">GEM5</strain>
    </source>
</reference>
<dbReference type="RefSeq" id="WP_147935621.1">
    <property type="nucleotide sequence ID" value="NZ_VPFD01000016.1"/>
</dbReference>
<dbReference type="AlphaFoldDB" id="A0A5C7FS15"/>
<dbReference type="SUPFAM" id="SSF53474">
    <property type="entry name" value="alpha/beta-Hydrolases"/>
    <property type="match status" value="1"/>
</dbReference>
<dbReference type="InterPro" id="IPR029058">
    <property type="entry name" value="AB_hydrolase_fold"/>
</dbReference>
<keyword evidence="2" id="KW-0732">Signal</keyword>
<name>A0A5C7FS15_9BURK</name>
<sequence length="674" mass="73250">MLVFTRAVRVAAMAAFVLCGAPAALAQAPAATSPPPISAFFANAAFGGAKLSPDARYLAARSSTKGQRDFLVVVDLQDNSGKIVASYSDADVGDFEWVNNERLIFNTRDRSLGLGDTSKAPGLYAVDHDGAQFVQLAERTGGGIVTGGPKGRRLLPWHTFMLGQPGAQDSDHVYIISPALDMKREVRYVNLLRLNTRTGSTQAVPRPGNAKGWLLDHKGEPRLAITSEDGRITLHYREPGDGNWRELASYASFGNGQDAIQPVGFGPDGTLYVLARGGKKFLSLYAYDVATRKLGAEPLLSAGGYDVDGSLVVNRDRILGMTLRTDAISNEWFDSGMKSLQAAVDKALPATINVLSVPAQADSPWALVTSYSDRIPLVYNLYNRQTGQVNKVADSRPGIVPAQMGRQEFVRYKARDGLEIPALLTLPAGAKPGGLPLVVLVHGGPYVRGNSWGWGAESQFLASRGYAVLEPEFRGSLGFGVHHFQAGLKQWGLKMQDDIADGARWAIDKGIVDPQRICIAGPSYGGYATLMGLVNDPELYKCGINWVGVTDLGLLFDNGWMYSSDATDEIKAYQLPQMLGDPVKDAERFKATSPIQQAARITRPLLLAYGGVDERVPLNHGTQLRDAVMRTNQQVEWVQYPEEGHGWALEKNRIDFYTRVEKFLDRHIGSGAAR</sequence>
<dbReference type="PANTHER" id="PTHR42776">
    <property type="entry name" value="SERINE PEPTIDASE S9 FAMILY MEMBER"/>
    <property type="match status" value="1"/>
</dbReference>
<evidence type="ECO:0000313" key="5">
    <source>
        <dbReference type="Proteomes" id="UP000321413"/>
    </source>
</evidence>
<evidence type="ECO:0000256" key="1">
    <source>
        <dbReference type="ARBA" id="ARBA00022801"/>
    </source>
</evidence>
<gene>
    <name evidence="4" type="ORF">FVD38_15335</name>
</gene>
<dbReference type="GO" id="GO:0006508">
    <property type="term" value="P:proteolysis"/>
    <property type="evidence" value="ECO:0007669"/>
    <property type="project" value="InterPro"/>
</dbReference>
<keyword evidence="1" id="KW-0378">Hydrolase</keyword>
<dbReference type="Proteomes" id="UP000321413">
    <property type="component" value="Unassembled WGS sequence"/>
</dbReference>
<organism evidence="4 5">
    <name type="scientific">Massilia arenae</name>
    <dbReference type="NCBI Taxonomy" id="2603288"/>
    <lineage>
        <taxon>Bacteria</taxon>
        <taxon>Pseudomonadati</taxon>
        <taxon>Pseudomonadota</taxon>
        <taxon>Betaproteobacteria</taxon>
        <taxon>Burkholderiales</taxon>
        <taxon>Oxalobacteraceae</taxon>
        <taxon>Telluria group</taxon>
        <taxon>Massilia</taxon>
    </lineage>
</organism>
<dbReference type="PANTHER" id="PTHR42776:SF27">
    <property type="entry name" value="DIPEPTIDYL PEPTIDASE FAMILY MEMBER 6"/>
    <property type="match status" value="1"/>
</dbReference>